<gene>
    <name evidence="1" type="ORF">Goarm_020859</name>
</gene>
<dbReference type="EMBL" id="JABFAE010000002">
    <property type="protein sequence ID" value="MBA0824177.1"/>
    <property type="molecule type" value="Genomic_DNA"/>
</dbReference>
<protein>
    <submittedName>
        <fullName evidence="1">Uncharacterized protein</fullName>
    </submittedName>
</protein>
<dbReference type="Proteomes" id="UP000593575">
    <property type="component" value="Unassembled WGS sequence"/>
</dbReference>
<evidence type="ECO:0000313" key="2">
    <source>
        <dbReference type="Proteomes" id="UP000593575"/>
    </source>
</evidence>
<comment type="caution">
    <text evidence="1">The sequence shown here is derived from an EMBL/GenBank/DDBJ whole genome shotgun (WGS) entry which is preliminary data.</text>
</comment>
<reference evidence="1 2" key="1">
    <citation type="journal article" date="2019" name="Genome Biol. Evol.">
        <title>Insights into the evolution of the New World diploid cottons (Gossypium, subgenus Houzingenia) based on genome sequencing.</title>
        <authorList>
            <person name="Grover C.E."/>
            <person name="Arick M.A. 2nd"/>
            <person name="Thrash A."/>
            <person name="Conover J.L."/>
            <person name="Sanders W.S."/>
            <person name="Peterson D.G."/>
            <person name="Frelichowski J.E."/>
            <person name="Scheffler J.A."/>
            <person name="Scheffler B.E."/>
            <person name="Wendel J.F."/>
        </authorList>
    </citation>
    <scope>NUCLEOTIDE SEQUENCE [LARGE SCALE GENOMIC DNA]</scope>
    <source>
        <strain evidence="1">6</strain>
        <tissue evidence="1">Leaf</tissue>
    </source>
</reference>
<dbReference type="AlphaFoldDB" id="A0A7J9IPZ3"/>
<proteinExistence type="predicted"/>
<organism evidence="1 2">
    <name type="scientific">Gossypium armourianum</name>
    <dbReference type="NCBI Taxonomy" id="34283"/>
    <lineage>
        <taxon>Eukaryota</taxon>
        <taxon>Viridiplantae</taxon>
        <taxon>Streptophyta</taxon>
        <taxon>Embryophyta</taxon>
        <taxon>Tracheophyta</taxon>
        <taxon>Spermatophyta</taxon>
        <taxon>Magnoliopsida</taxon>
        <taxon>eudicotyledons</taxon>
        <taxon>Gunneridae</taxon>
        <taxon>Pentapetalae</taxon>
        <taxon>rosids</taxon>
        <taxon>malvids</taxon>
        <taxon>Malvales</taxon>
        <taxon>Malvaceae</taxon>
        <taxon>Malvoideae</taxon>
        <taxon>Gossypium</taxon>
    </lineage>
</organism>
<sequence>MSYWCGSTWCSHSSGRV</sequence>
<accession>A0A7J9IPZ3</accession>
<keyword evidence="2" id="KW-1185">Reference proteome</keyword>
<name>A0A7J9IPZ3_9ROSI</name>
<evidence type="ECO:0000313" key="1">
    <source>
        <dbReference type="EMBL" id="MBA0824177.1"/>
    </source>
</evidence>